<dbReference type="Pfam" id="PF00072">
    <property type="entry name" value="Response_reg"/>
    <property type="match status" value="1"/>
</dbReference>
<reference evidence="3 4" key="1">
    <citation type="submission" date="2022-01" db="EMBL/GenBank/DDBJ databases">
        <title>Flavihumibacter sp. nov., isolated from sediment of a river.</title>
        <authorList>
            <person name="Liu H."/>
        </authorList>
    </citation>
    <scope>NUCLEOTIDE SEQUENCE [LARGE SCALE GENOMIC DNA]</scope>
    <source>
        <strain evidence="3 4">RY-1</strain>
    </source>
</reference>
<protein>
    <submittedName>
        <fullName evidence="3">Response regulator</fullName>
    </submittedName>
</protein>
<sequence length="221" mass="25406">MINKVLIAEDHETSNLSIQKVMEELGIDQIDYVYYCDDALKQIRQAVERKPSYDLLITDLYFEDDGQPQQLTGGLQLIPAARVLQPDLKILVFSAENKPATIQQLFKKFEVDGYVRKARSDARELRLAMESLSNNQRYFPRHLRQILNSKNTFEFSSFDIALLKLLADGVRQKDIPAYLQEQNIRPAGLSSVEKRLSLLREEHAFSTNEQLIGFCKELGII</sequence>
<dbReference type="InterPro" id="IPR001789">
    <property type="entry name" value="Sig_transdc_resp-reg_receiver"/>
</dbReference>
<gene>
    <name evidence="3" type="ORF">L0U88_11500</name>
</gene>
<dbReference type="EMBL" id="JAKEVY010000003">
    <property type="protein sequence ID" value="MCF1715252.1"/>
    <property type="molecule type" value="Genomic_DNA"/>
</dbReference>
<dbReference type="Gene3D" id="3.40.50.2300">
    <property type="match status" value="1"/>
</dbReference>
<dbReference type="InterPro" id="IPR011006">
    <property type="entry name" value="CheY-like_superfamily"/>
</dbReference>
<dbReference type="SMART" id="SM00448">
    <property type="entry name" value="REC"/>
    <property type="match status" value="1"/>
</dbReference>
<evidence type="ECO:0000313" key="4">
    <source>
        <dbReference type="Proteomes" id="UP001200145"/>
    </source>
</evidence>
<keyword evidence="1" id="KW-0597">Phosphoprotein</keyword>
<dbReference type="SUPFAM" id="SSF52172">
    <property type="entry name" value="CheY-like"/>
    <property type="match status" value="1"/>
</dbReference>
<organism evidence="3 4">
    <name type="scientific">Flavihumibacter fluminis</name>
    <dbReference type="NCBI Taxonomy" id="2909236"/>
    <lineage>
        <taxon>Bacteria</taxon>
        <taxon>Pseudomonadati</taxon>
        <taxon>Bacteroidota</taxon>
        <taxon>Chitinophagia</taxon>
        <taxon>Chitinophagales</taxon>
        <taxon>Chitinophagaceae</taxon>
        <taxon>Flavihumibacter</taxon>
    </lineage>
</organism>
<comment type="caution">
    <text evidence="3">The sequence shown here is derived from an EMBL/GenBank/DDBJ whole genome shotgun (WGS) entry which is preliminary data.</text>
</comment>
<proteinExistence type="predicted"/>
<feature type="modified residue" description="4-aspartylphosphate" evidence="1">
    <location>
        <position position="59"/>
    </location>
</feature>
<dbReference type="Proteomes" id="UP001200145">
    <property type="component" value="Unassembled WGS sequence"/>
</dbReference>
<dbReference type="RefSeq" id="WP_234866208.1">
    <property type="nucleotide sequence ID" value="NZ_JAKEVY010000003.1"/>
</dbReference>
<feature type="domain" description="Response regulatory" evidence="2">
    <location>
        <begin position="4"/>
        <end position="132"/>
    </location>
</feature>
<dbReference type="PROSITE" id="PS50110">
    <property type="entry name" value="RESPONSE_REGULATORY"/>
    <property type="match status" value="1"/>
</dbReference>
<keyword evidence="4" id="KW-1185">Reference proteome</keyword>
<evidence type="ECO:0000313" key="3">
    <source>
        <dbReference type="EMBL" id="MCF1715252.1"/>
    </source>
</evidence>
<name>A0ABS9BJH1_9BACT</name>
<accession>A0ABS9BJH1</accession>
<evidence type="ECO:0000256" key="1">
    <source>
        <dbReference type="PROSITE-ProRule" id="PRU00169"/>
    </source>
</evidence>
<evidence type="ECO:0000259" key="2">
    <source>
        <dbReference type="PROSITE" id="PS50110"/>
    </source>
</evidence>